<keyword evidence="2" id="KW-1185">Reference proteome</keyword>
<protein>
    <submittedName>
        <fullName evidence="1">Uncharacterized protein</fullName>
    </submittedName>
</protein>
<comment type="caution">
    <text evidence="1">The sequence shown here is derived from an EMBL/GenBank/DDBJ whole genome shotgun (WGS) entry which is preliminary data.</text>
</comment>
<accession>A0A8S1BRK4</accession>
<dbReference type="AlphaFoldDB" id="A0A8S1BRK4"/>
<name>A0A8S1BRK4_ARCPL</name>
<dbReference type="EMBL" id="CADEBC010000958">
    <property type="protein sequence ID" value="CAB3262431.1"/>
    <property type="molecule type" value="Genomic_DNA"/>
</dbReference>
<organism evidence="1 2">
    <name type="scientific">Arctia plantaginis</name>
    <name type="common">Wood tiger moth</name>
    <name type="synonym">Phalaena plantaginis</name>
    <dbReference type="NCBI Taxonomy" id="874455"/>
    <lineage>
        <taxon>Eukaryota</taxon>
        <taxon>Metazoa</taxon>
        <taxon>Ecdysozoa</taxon>
        <taxon>Arthropoda</taxon>
        <taxon>Hexapoda</taxon>
        <taxon>Insecta</taxon>
        <taxon>Pterygota</taxon>
        <taxon>Neoptera</taxon>
        <taxon>Endopterygota</taxon>
        <taxon>Lepidoptera</taxon>
        <taxon>Glossata</taxon>
        <taxon>Ditrysia</taxon>
        <taxon>Noctuoidea</taxon>
        <taxon>Erebidae</taxon>
        <taxon>Arctiinae</taxon>
        <taxon>Arctia</taxon>
    </lineage>
</organism>
<evidence type="ECO:0000313" key="2">
    <source>
        <dbReference type="Proteomes" id="UP000494106"/>
    </source>
</evidence>
<dbReference type="Proteomes" id="UP000494106">
    <property type="component" value="Unassembled WGS sequence"/>
</dbReference>
<reference evidence="1 2" key="1">
    <citation type="submission" date="2020-04" db="EMBL/GenBank/DDBJ databases">
        <authorList>
            <person name="Wallbank WR R."/>
            <person name="Pardo Diaz C."/>
            <person name="Kozak K."/>
            <person name="Martin S."/>
            <person name="Jiggins C."/>
            <person name="Moest M."/>
            <person name="Warren A I."/>
            <person name="Byers J.R.P. K."/>
            <person name="Montejo-Kovacevich G."/>
            <person name="Yen C E."/>
        </authorList>
    </citation>
    <scope>NUCLEOTIDE SEQUENCE [LARGE SCALE GENOMIC DNA]</scope>
</reference>
<proteinExistence type="predicted"/>
<gene>
    <name evidence="1" type="ORF">APLA_LOCUS18405</name>
</gene>
<evidence type="ECO:0000313" key="1">
    <source>
        <dbReference type="EMBL" id="CAB3262431.1"/>
    </source>
</evidence>
<sequence length="71" mass="7785">MVSRPLTTEEMRSLPARAVTMVLCAPDTAGPWSAHTITTSSKNLHAHSGSSRWNLHIPHILNPIPGRSIYI</sequence>